<dbReference type="Proteomes" id="UP000256491">
    <property type="component" value="Unassembled WGS sequence"/>
</dbReference>
<sequence length="363" mass="43692">MLYRYEFIKNEKMVELYKHFLYFIRKIRNVKKNVAFKPQLYFHSSFLSSDGKIAPKGKVNVEIQTKFKAFFNDFKKLDQSLKEEFYTLVLMSKDLYLFFEKSDRYEVSFLRNENIKRIIGTDSFKQLMESLWKYLSSNNAWEIDKHYEEFHKRLPQSKMCPFCGLEYLKIPVLRRADYDHLALKSKYPLSSIDLKNIAPSCDDCNETFKKEKDVFYHDNSDVRRLFSYPFIFNDSFQANNIKIDLSGSIIPDTDMNNSEGEWKINILPNDSYTQTWNDVYSIKKRYILSIKHSTWLNDLKKIINLHSVRFTNHDEVKNYLKKYKTLFDPKEIKIENHLKFSYYEFLENCNNNVLFEQIKQMSV</sequence>
<evidence type="ECO:0008006" key="3">
    <source>
        <dbReference type="Google" id="ProtNLM"/>
    </source>
</evidence>
<name>A0ABX9ILT6_9FLAO</name>
<dbReference type="EMBL" id="QNUF01000008">
    <property type="protein sequence ID" value="REC75903.1"/>
    <property type="molecule type" value="Genomic_DNA"/>
</dbReference>
<evidence type="ECO:0000313" key="2">
    <source>
        <dbReference type="Proteomes" id="UP000256491"/>
    </source>
</evidence>
<comment type="caution">
    <text evidence="1">The sequence shown here is derived from an EMBL/GenBank/DDBJ whole genome shotgun (WGS) entry which is preliminary data.</text>
</comment>
<evidence type="ECO:0000313" key="1">
    <source>
        <dbReference type="EMBL" id="REC75903.1"/>
    </source>
</evidence>
<keyword evidence="2" id="KW-1185">Reference proteome</keyword>
<accession>A0ABX9ILT6</accession>
<proteinExistence type="predicted"/>
<reference evidence="1 2" key="1">
    <citation type="journal article" date="2010" name="Syst. Appl. Microbiol.">
        <title>Four new species of Chryseobacterium from the rhizosphere of coastal sand dune plants, Chryseobacterium elymi sp. nov., Chryseobacterium hagamense sp. nov., Chryseobacterium lathyri sp. nov. and Chryseobacterium rhizosphaerae sp. nov.</title>
        <authorList>
            <person name="Cho S.H."/>
            <person name="Lee K.S."/>
            <person name="Shin D.S."/>
            <person name="Han J.H."/>
            <person name="Park K.S."/>
            <person name="Lee C.H."/>
            <person name="Park K.H."/>
            <person name="Kim S.B."/>
        </authorList>
    </citation>
    <scope>NUCLEOTIDE SEQUENCE [LARGE SCALE GENOMIC DNA]</scope>
    <source>
        <strain evidence="1 2">KCTC 22548</strain>
    </source>
</reference>
<gene>
    <name evidence="1" type="ORF">DRF57_09045</name>
</gene>
<organism evidence="1 2">
    <name type="scientific">Chryseobacterium rhizosphaerae</name>
    <dbReference type="NCBI Taxonomy" id="395937"/>
    <lineage>
        <taxon>Bacteria</taxon>
        <taxon>Pseudomonadati</taxon>
        <taxon>Bacteroidota</taxon>
        <taxon>Flavobacteriia</taxon>
        <taxon>Flavobacteriales</taxon>
        <taxon>Weeksellaceae</taxon>
        <taxon>Chryseobacterium group</taxon>
        <taxon>Chryseobacterium</taxon>
    </lineage>
</organism>
<protein>
    <recommendedName>
        <fullName evidence="3">HNH endonuclease</fullName>
    </recommendedName>
</protein>